<evidence type="ECO:0000259" key="1">
    <source>
        <dbReference type="Pfam" id="PF07638"/>
    </source>
</evidence>
<dbReference type="OrthoDB" id="128473at2"/>
<dbReference type="Proteomes" id="UP000251800">
    <property type="component" value="Unassembled WGS sequence"/>
</dbReference>
<dbReference type="AlphaFoldDB" id="A0A383XQE3"/>
<dbReference type="NCBIfam" id="TIGR02999">
    <property type="entry name" value="Sig-70_X6"/>
    <property type="match status" value="1"/>
</dbReference>
<dbReference type="RefSeq" id="WP_109721410.1">
    <property type="nucleotide sequence ID" value="NZ_QEQK01000017.1"/>
</dbReference>
<dbReference type="SUPFAM" id="SSF88659">
    <property type="entry name" value="Sigma3 and sigma4 domains of RNA polymerase sigma factors"/>
    <property type="match status" value="1"/>
</dbReference>
<evidence type="ECO:0000313" key="3">
    <source>
        <dbReference type="Proteomes" id="UP000251800"/>
    </source>
</evidence>
<organism evidence="2 3">
    <name type="scientific">Abyssibacter profundi</name>
    <dbReference type="NCBI Taxonomy" id="2182787"/>
    <lineage>
        <taxon>Bacteria</taxon>
        <taxon>Pseudomonadati</taxon>
        <taxon>Pseudomonadota</taxon>
        <taxon>Gammaproteobacteria</taxon>
        <taxon>Chromatiales</taxon>
        <taxon>Oceanococcaceae</taxon>
        <taxon>Abyssibacter</taxon>
    </lineage>
</organism>
<sequence>MQDTGELTAGGTDGLFSALYQQLRQEARKQRRRVGGGVDTTALVNESYLKLMRSDLWHSRQHFLRTAAAAMRQVLVDEARARLAEKRGSGEVPLSLDKTGMADIVPGSHDDPNMTLGIDAALVRLAAHNERLARVVECRYFAGYSEQETADILEVTERTVRRDWVKARAFLFAELDAKS</sequence>
<dbReference type="Pfam" id="PF07638">
    <property type="entry name" value="Sigma70_ECF"/>
    <property type="match status" value="1"/>
</dbReference>
<protein>
    <submittedName>
        <fullName evidence="2">RNA polymerase subunit sigma</fullName>
    </submittedName>
</protein>
<accession>A0A383XQE3</accession>
<reference evidence="2 3" key="1">
    <citation type="submission" date="2018-05" db="EMBL/GenBank/DDBJ databases">
        <title>Abyssibacter profundi OUC007T gen. nov., sp. nov, a marine bacterium isolated from seawater of the Mariana Trench.</title>
        <authorList>
            <person name="Zhou S."/>
        </authorList>
    </citation>
    <scope>NUCLEOTIDE SEQUENCE [LARGE SCALE GENOMIC DNA]</scope>
    <source>
        <strain evidence="2 3">OUC007</strain>
    </source>
</reference>
<dbReference type="InterPro" id="IPR011517">
    <property type="entry name" value="RNA_pol_sigma70_ECF-like"/>
</dbReference>
<proteinExistence type="predicted"/>
<evidence type="ECO:0000313" key="2">
    <source>
        <dbReference type="EMBL" id="PWN54847.1"/>
    </source>
</evidence>
<dbReference type="Gene3D" id="1.10.10.10">
    <property type="entry name" value="Winged helix-like DNA-binding domain superfamily/Winged helix DNA-binding domain"/>
    <property type="match status" value="1"/>
</dbReference>
<name>A0A383XQE3_9GAMM</name>
<comment type="caution">
    <text evidence="2">The sequence shown here is derived from an EMBL/GenBank/DDBJ whole genome shotgun (WGS) entry which is preliminary data.</text>
</comment>
<dbReference type="EMBL" id="QEQK01000017">
    <property type="protein sequence ID" value="PWN54847.1"/>
    <property type="molecule type" value="Genomic_DNA"/>
</dbReference>
<gene>
    <name evidence="2" type="ORF">DEH80_15395</name>
</gene>
<dbReference type="InterPro" id="IPR036388">
    <property type="entry name" value="WH-like_DNA-bd_sf"/>
</dbReference>
<dbReference type="InterPro" id="IPR013324">
    <property type="entry name" value="RNA_pol_sigma_r3/r4-like"/>
</dbReference>
<keyword evidence="3" id="KW-1185">Reference proteome</keyword>
<feature type="domain" description="RNA polymerase sigma-70 ECF-like HTH" evidence="1">
    <location>
        <begin position="12"/>
        <end position="176"/>
    </location>
</feature>
<dbReference type="InterPro" id="IPR053812">
    <property type="entry name" value="HTH_Sigma70_ECF-like"/>
</dbReference>